<gene>
    <name evidence="1" type="ORF">Amon02_001130000</name>
</gene>
<evidence type="ECO:0000313" key="1">
    <source>
        <dbReference type="EMBL" id="GMF01640.1"/>
    </source>
</evidence>
<keyword evidence="2" id="KW-1185">Reference proteome</keyword>
<proteinExistence type="predicted"/>
<dbReference type="Proteomes" id="UP001165064">
    <property type="component" value="Unassembled WGS sequence"/>
</dbReference>
<sequence length="129" mass="14625">MRFEIPANPTTGISLPHVTAICINTGVPCWFADKLGYLKHNVTLFDSYVSLRVPDRLELNLAGIDDVDVIFCSESIGEKLFLFASTRKFRLICTIDGTSLFAFEKNHPLELERNKSDRLNQEMIQTFSP</sequence>
<name>A0ACB5U5B8_AMBMO</name>
<dbReference type="EMBL" id="BSXS01011997">
    <property type="protein sequence ID" value="GMF01640.1"/>
    <property type="molecule type" value="Genomic_DNA"/>
</dbReference>
<evidence type="ECO:0000313" key="2">
    <source>
        <dbReference type="Proteomes" id="UP001165064"/>
    </source>
</evidence>
<organism evidence="1 2">
    <name type="scientific">Ambrosiozyma monospora</name>
    <name type="common">Yeast</name>
    <name type="synonym">Endomycopsis monosporus</name>
    <dbReference type="NCBI Taxonomy" id="43982"/>
    <lineage>
        <taxon>Eukaryota</taxon>
        <taxon>Fungi</taxon>
        <taxon>Dikarya</taxon>
        <taxon>Ascomycota</taxon>
        <taxon>Saccharomycotina</taxon>
        <taxon>Pichiomycetes</taxon>
        <taxon>Pichiales</taxon>
        <taxon>Pichiaceae</taxon>
        <taxon>Ambrosiozyma</taxon>
    </lineage>
</organism>
<comment type="caution">
    <text evidence="1">The sequence shown here is derived from an EMBL/GenBank/DDBJ whole genome shotgun (WGS) entry which is preliminary data.</text>
</comment>
<accession>A0ACB5U5B8</accession>
<protein>
    <submittedName>
        <fullName evidence="1">Unnamed protein product</fullName>
    </submittedName>
</protein>
<reference evidence="1" key="1">
    <citation type="submission" date="2023-04" db="EMBL/GenBank/DDBJ databases">
        <title>Ambrosiozyma monospora NBRC 10751.</title>
        <authorList>
            <person name="Ichikawa N."/>
            <person name="Sato H."/>
            <person name="Tonouchi N."/>
        </authorList>
    </citation>
    <scope>NUCLEOTIDE SEQUENCE</scope>
    <source>
        <strain evidence="1">NBRC 10751</strain>
    </source>
</reference>